<keyword evidence="3" id="KW-1185">Reference proteome</keyword>
<evidence type="ECO:0000313" key="2">
    <source>
        <dbReference type="EMBL" id="KAJ1133562.1"/>
    </source>
</evidence>
<gene>
    <name evidence="2" type="ORF">NDU88_000045</name>
</gene>
<evidence type="ECO:0000313" key="3">
    <source>
        <dbReference type="Proteomes" id="UP001066276"/>
    </source>
</evidence>
<organism evidence="2 3">
    <name type="scientific">Pleurodeles waltl</name>
    <name type="common">Iberian ribbed newt</name>
    <dbReference type="NCBI Taxonomy" id="8319"/>
    <lineage>
        <taxon>Eukaryota</taxon>
        <taxon>Metazoa</taxon>
        <taxon>Chordata</taxon>
        <taxon>Craniata</taxon>
        <taxon>Vertebrata</taxon>
        <taxon>Euteleostomi</taxon>
        <taxon>Amphibia</taxon>
        <taxon>Batrachia</taxon>
        <taxon>Caudata</taxon>
        <taxon>Salamandroidea</taxon>
        <taxon>Salamandridae</taxon>
        <taxon>Pleurodelinae</taxon>
        <taxon>Pleurodeles</taxon>
    </lineage>
</organism>
<dbReference type="AlphaFoldDB" id="A0AAV7Q2P1"/>
<feature type="region of interest" description="Disordered" evidence="1">
    <location>
        <begin position="163"/>
        <end position="188"/>
    </location>
</feature>
<reference evidence="2" key="1">
    <citation type="journal article" date="2022" name="bioRxiv">
        <title>Sequencing and chromosome-scale assembly of the giantPleurodeles waltlgenome.</title>
        <authorList>
            <person name="Brown T."/>
            <person name="Elewa A."/>
            <person name="Iarovenko S."/>
            <person name="Subramanian E."/>
            <person name="Araus A.J."/>
            <person name="Petzold A."/>
            <person name="Susuki M."/>
            <person name="Suzuki K.-i.T."/>
            <person name="Hayashi T."/>
            <person name="Toyoda A."/>
            <person name="Oliveira C."/>
            <person name="Osipova E."/>
            <person name="Leigh N.D."/>
            <person name="Simon A."/>
            <person name="Yun M.H."/>
        </authorList>
    </citation>
    <scope>NUCLEOTIDE SEQUENCE</scope>
    <source>
        <strain evidence="2">20211129_DDA</strain>
        <tissue evidence="2">Liver</tissue>
    </source>
</reference>
<sequence>MVDGPSAWSWCALEVDSPSAWCSLGVESPWSWCSLEVDGPSAWSCCALEVDGPSAWCSLGVEGRSAWCSLGLESLRSRVCRTLGTGVFASRTPLSRFSNLGFACTILFLDFGPLEGAPHWRCEQKMPKKLQHALDYHVPPYRCQPRSEGRLCRLRSGQYSAHGAEPLQSGVRPLPSRRVSPSDVCPSISTGGKGGLPCCPQ</sequence>
<dbReference type="Proteomes" id="UP001066276">
    <property type="component" value="Chromosome 6"/>
</dbReference>
<evidence type="ECO:0000256" key="1">
    <source>
        <dbReference type="SAM" id="MobiDB-lite"/>
    </source>
</evidence>
<protein>
    <submittedName>
        <fullName evidence="2">Uncharacterized protein</fullName>
    </submittedName>
</protein>
<proteinExistence type="predicted"/>
<comment type="caution">
    <text evidence="2">The sequence shown here is derived from an EMBL/GenBank/DDBJ whole genome shotgun (WGS) entry which is preliminary data.</text>
</comment>
<dbReference type="EMBL" id="JANPWB010000010">
    <property type="protein sequence ID" value="KAJ1133562.1"/>
    <property type="molecule type" value="Genomic_DNA"/>
</dbReference>
<accession>A0AAV7Q2P1</accession>
<name>A0AAV7Q2P1_PLEWA</name>